<dbReference type="Proteomes" id="UP000591131">
    <property type="component" value="Unassembled WGS sequence"/>
</dbReference>
<dbReference type="PANTHER" id="PTHR32083">
    <property type="entry name" value="CILIA AND FLAGELLA-ASSOCIATED PROTEIN 58-RELATED"/>
    <property type="match status" value="1"/>
</dbReference>
<proteinExistence type="predicted"/>
<dbReference type="EMBL" id="JAAPAO010001167">
    <property type="protein sequence ID" value="KAF4650849.1"/>
    <property type="molecule type" value="Genomic_DNA"/>
</dbReference>
<name>A0A7J6KW74_PERCH</name>
<protein>
    <submittedName>
        <fullName evidence="3">Uncharacterized protein</fullName>
    </submittedName>
</protein>
<feature type="coiled-coil region" evidence="2">
    <location>
        <begin position="51"/>
        <end position="78"/>
    </location>
</feature>
<keyword evidence="4" id="KW-1185">Reference proteome</keyword>
<gene>
    <name evidence="3" type="ORF">FOL47_000812</name>
</gene>
<reference evidence="3 4" key="1">
    <citation type="submission" date="2020-04" db="EMBL/GenBank/DDBJ databases">
        <title>Perkinsus chesapeaki whole genome sequence.</title>
        <authorList>
            <person name="Bogema D.R."/>
        </authorList>
    </citation>
    <scope>NUCLEOTIDE SEQUENCE [LARGE SCALE GENOMIC DNA]</scope>
    <source>
        <strain evidence="3">ATCC PRA-425</strain>
    </source>
</reference>
<dbReference type="Gene3D" id="1.20.58.60">
    <property type="match status" value="1"/>
</dbReference>
<dbReference type="AlphaFoldDB" id="A0A7J6KW74"/>
<dbReference type="GO" id="GO:0005856">
    <property type="term" value="C:cytoskeleton"/>
    <property type="evidence" value="ECO:0007669"/>
    <property type="project" value="TreeGrafter"/>
</dbReference>
<accession>A0A7J6KW74</accession>
<feature type="coiled-coil region" evidence="2">
    <location>
        <begin position="146"/>
        <end position="208"/>
    </location>
</feature>
<organism evidence="3 4">
    <name type="scientific">Perkinsus chesapeaki</name>
    <name type="common">Clam parasite</name>
    <name type="synonym">Perkinsus andrewsi</name>
    <dbReference type="NCBI Taxonomy" id="330153"/>
    <lineage>
        <taxon>Eukaryota</taxon>
        <taxon>Sar</taxon>
        <taxon>Alveolata</taxon>
        <taxon>Perkinsozoa</taxon>
        <taxon>Perkinsea</taxon>
        <taxon>Perkinsida</taxon>
        <taxon>Perkinsidae</taxon>
        <taxon>Perkinsus</taxon>
    </lineage>
</organism>
<evidence type="ECO:0000256" key="2">
    <source>
        <dbReference type="SAM" id="Coils"/>
    </source>
</evidence>
<evidence type="ECO:0000313" key="4">
    <source>
        <dbReference type="Proteomes" id="UP000591131"/>
    </source>
</evidence>
<sequence>MSSTREGEHATGTLAFNVLDTLHRNGSLSRDEMEYYKVQYERLHKVVSDSYESEKELLKKAKELNIDLTKEMIKVEKASVEQSDDAAAIAVLRNAVGRVTAELQMTTEKEAVSMLQSQEASNDLVSVQEEMAEHEAYERGLLEPQEDRLKAVIVELTKKLDKAREEKDAIINDINRINDEALDLQEKVRDENDELMEVEGDLQRLQNEPQRVARDAERNAEMLDKVKEAIGVERKEIDKSREWCNMEM</sequence>
<keyword evidence="1 2" id="KW-0175">Coiled coil</keyword>
<evidence type="ECO:0000256" key="1">
    <source>
        <dbReference type="ARBA" id="ARBA00023054"/>
    </source>
</evidence>
<evidence type="ECO:0000313" key="3">
    <source>
        <dbReference type="EMBL" id="KAF4650849.1"/>
    </source>
</evidence>
<dbReference type="PANTHER" id="PTHR32083:SF34">
    <property type="entry name" value="COILED-COIL DOMAIN-CONTAINING PROTEIN 146"/>
    <property type="match status" value="1"/>
</dbReference>
<comment type="caution">
    <text evidence="3">The sequence shown here is derived from an EMBL/GenBank/DDBJ whole genome shotgun (WGS) entry which is preliminary data.</text>
</comment>